<feature type="region of interest" description="Disordered" evidence="1">
    <location>
        <begin position="494"/>
        <end position="537"/>
    </location>
</feature>
<accession>A0A165JHV4</accession>
<protein>
    <submittedName>
        <fullName evidence="2">Uncharacterized protein</fullName>
    </submittedName>
</protein>
<sequence>MNYAVQHSLRNIHLWSDAEVVSILNSCFSHIRKPGPSKPLAPDASFQDAHDWFEGVMHDALNSLGESPLSWVPVEQGNGDMLVAGLSNGLSALDIPLLVIVQPPSILTHDIWMELKLLRTVPDAGTTARPLTVAESLMAEVHSLCVENRSFFFALTSYDVWIFGVLDTDLTTCLVTPPLPPARAATALTAWAYSAHGGEGGLVPCRYAEFVLNEQKRQLLEKHVRESEQLRYLHLRAKSIVMRRHDPDSDQVQRRQWDELQQRQLNEINQLNAQFDVHRAQRVLDRLHPVNPSLGGLLPASPASTVPTYVSGSTDGSSMDTESTRTSESGLSPSTEEDDDVGSLYVMSPRDSASTSASLSSSTFPTPSATSPDFMCGDAGHTPASAGDAKEVDRALPLGTPSQSSSSIANVDLDSLFGDPVEAVQQHNEVPQFDAGTLDGFGLFHPNENARLEDLLNELGIPPFDFLSQAFAADAGLDDFSSANLQELMQSVEPSHPLGESVDEWNAQPEHKPSAPVYVASPPPVMSPPPPTSSTVHRVVSSHRPAKWQPLIFQTLVHPGSSSV</sequence>
<evidence type="ECO:0000256" key="1">
    <source>
        <dbReference type="SAM" id="MobiDB-lite"/>
    </source>
</evidence>
<dbReference type="AlphaFoldDB" id="A0A165JHV4"/>
<evidence type="ECO:0000313" key="2">
    <source>
        <dbReference type="EMBL" id="KZV94868.1"/>
    </source>
</evidence>
<gene>
    <name evidence="2" type="ORF">EXIGLDRAFT_766741</name>
</gene>
<feature type="compositionally biased region" description="Low complexity" evidence="1">
    <location>
        <begin position="348"/>
        <end position="372"/>
    </location>
</feature>
<name>A0A165JHV4_EXIGL</name>
<feature type="compositionally biased region" description="Pro residues" evidence="1">
    <location>
        <begin position="521"/>
        <end position="532"/>
    </location>
</feature>
<dbReference type="Proteomes" id="UP000077266">
    <property type="component" value="Unassembled WGS sequence"/>
</dbReference>
<proteinExistence type="predicted"/>
<feature type="compositionally biased region" description="Polar residues" evidence="1">
    <location>
        <begin position="302"/>
        <end position="334"/>
    </location>
</feature>
<reference evidence="2 3" key="1">
    <citation type="journal article" date="2016" name="Mol. Biol. Evol.">
        <title>Comparative Genomics of Early-Diverging Mushroom-Forming Fungi Provides Insights into the Origins of Lignocellulose Decay Capabilities.</title>
        <authorList>
            <person name="Nagy L.G."/>
            <person name="Riley R."/>
            <person name="Tritt A."/>
            <person name="Adam C."/>
            <person name="Daum C."/>
            <person name="Floudas D."/>
            <person name="Sun H."/>
            <person name="Yadav J.S."/>
            <person name="Pangilinan J."/>
            <person name="Larsson K.H."/>
            <person name="Matsuura K."/>
            <person name="Barry K."/>
            <person name="Labutti K."/>
            <person name="Kuo R."/>
            <person name="Ohm R.A."/>
            <person name="Bhattacharya S.S."/>
            <person name="Shirouzu T."/>
            <person name="Yoshinaga Y."/>
            <person name="Martin F.M."/>
            <person name="Grigoriev I.V."/>
            <person name="Hibbett D.S."/>
        </authorList>
    </citation>
    <scope>NUCLEOTIDE SEQUENCE [LARGE SCALE GENOMIC DNA]</scope>
    <source>
        <strain evidence="2 3">HHB12029</strain>
    </source>
</reference>
<evidence type="ECO:0000313" key="3">
    <source>
        <dbReference type="Proteomes" id="UP000077266"/>
    </source>
</evidence>
<feature type="region of interest" description="Disordered" evidence="1">
    <location>
        <begin position="295"/>
        <end position="388"/>
    </location>
</feature>
<organism evidence="2 3">
    <name type="scientific">Exidia glandulosa HHB12029</name>
    <dbReference type="NCBI Taxonomy" id="1314781"/>
    <lineage>
        <taxon>Eukaryota</taxon>
        <taxon>Fungi</taxon>
        <taxon>Dikarya</taxon>
        <taxon>Basidiomycota</taxon>
        <taxon>Agaricomycotina</taxon>
        <taxon>Agaricomycetes</taxon>
        <taxon>Auriculariales</taxon>
        <taxon>Exidiaceae</taxon>
        <taxon>Exidia</taxon>
    </lineage>
</organism>
<dbReference type="EMBL" id="KV425966">
    <property type="protein sequence ID" value="KZV94868.1"/>
    <property type="molecule type" value="Genomic_DNA"/>
</dbReference>
<dbReference type="InParanoid" id="A0A165JHV4"/>
<dbReference type="OrthoDB" id="2579508at2759"/>
<keyword evidence="3" id="KW-1185">Reference proteome</keyword>